<evidence type="ECO:0000313" key="2">
    <source>
        <dbReference type="EMBL" id="GES03120.1"/>
    </source>
</evidence>
<dbReference type="EMBL" id="BLAD01000065">
    <property type="protein sequence ID" value="GES03120.1"/>
    <property type="molecule type" value="Genomic_DNA"/>
</dbReference>
<proteinExistence type="predicted"/>
<dbReference type="Proteomes" id="UP000334990">
    <property type="component" value="Unassembled WGS sequence"/>
</dbReference>
<accession>A0A5M3W4D3</accession>
<keyword evidence="3" id="KW-1185">Reference proteome</keyword>
<gene>
    <name evidence="2" type="ORF">Acor_51860</name>
</gene>
<protein>
    <submittedName>
        <fullName evidence="2">Uncharacterized protein</fullName>
    </submittedName>
</protein>
<organism evidence="2 3">
    <name type="scientific">Acrocarpospora corrugata</name>
    <dbReference type="NCBI Taxonomy" id="35763"/>
    <lineage>
        <taxon>Bacteria</taxon>
        <taxon>Bacillati</taxon>
        <taxon>Actinomycetota</taxon>
        <taxon>Actinomycetes</taxon>
        <taxon>Streptosporangiales</taxon>
        <taxon>Streptosporangiaceae</taxon>
        <taxon>Acrocarpospora</taxon>
    </lineage>
</organism>
<sequence>MGCRFWSNASHGLPIKKADWSADHTRVYLRIENSEERKQLLGELSWSCENTRTADIPFNILREEILQPGETKVVIMECPPGYLATIVNWNPQDEGIVGGIGRAPTRIMGQFRSENTMPRWSRSACCATRSRCPDTGITGGAGRRSPPGRRGPGSRRV</sequence>
<reference evidence="2 3" key="1">
    <citation type="submission" date="2019-10" db="EMBL/GenBank/DDBJ databases">
        <title>Whole genome shotgun sequence of Acrocarpospora corrugata NBRC 13972.</title>
        <authorList>
            <person name="Ichikawa N."/>
            <person name="Kimura A."/>
            <person name="Kitahashi Y."/>
            <person name="Komaki H."/>
            <person name="Oguchi A."/>
        </authorList>
    </citation>
    <scope>NUCLEOTIDE SEQUENCE [LARGE SCALE GENOMIC DNA]</scope>
    <source>
        <strain evidence="2 3">NBRC 13972</strain>
    </source>
</reference>
<feature type="region of interest" description="Disordered" evidence="1">
    <location>
        <begin position="135"/>
        <end position="157"/>
    </location>
</feature>
<comment type="caution">
    <text evidence="2">The sequence shown here is derived from an EMBL/GenBank/DDBJ whole genome shotgun (WGS) entry which is preliminary data.</text>
</comment>
<evidence type="ECO:0000313" key="3">
    <source>
        <dbReference type="Proteomes" id="UP000334990"/>
    </source>
</evidence>
<name>A0A5M3W4D3_9ACTN</name>
<evidence type="ECO:0000256" key="1">
    <source>
        <dbReference type="SAM" id="MobiDB-lite"/>
    </source>
</evidence>
<dbReference type="AlphaFoldDB" id="A0A5M3W4D3"/>